<dbReference type="CDD" id="cd17631">
    <property type="entry name" value="FACL_FadD13-like"/>
    <property type="match status" value="1"/>
</dbReference>
<comment type="caution">
    <text evidence="5">The sequence shown here is derived from an EMBL/GenBank/DDBJ whole genome shotgun (WGS) entry which is preliminary data.</text>
</comment>
<comment type="similarity">
    <text evidence="1">Belongs to the ATP-dependent AMP-binding enzyme family.</text>
</comment>
<dbReference type="RefSeq" id="WP_161269318.1">
    <property type="nucleotide sequence ID" value="NZ_JAAGNC010000034.1"/>
</dbReference>
<feature type="domain" description="AMP-binding enzyme C-terminal" evidence="4">
    <location>
        <begin position="405"/>
        <end position="479"/>
    </location>
</feature>
<dbReference type="EMBL" id="JAAGNC010000034">
    <property type="protein sequence ID" value="NEC54948.1"/>
    <property type="molecule type" value="Genomic_DNA"/>
</dbReference>
<evidence type="ECO:0000259" key="4">
    <source>
        <dbReference type="Pfam" id="PF13193"/>
    </source>
</evidence>
<dbReference type="Pfam" id="PF00501">
    <property type="entry name" value="AMP-binding"/>
    <property type="match status" value="1"/>
</dbReference>
<dbReference type="InterPro" id="IPR025110">
    <property type="entry name" value="AMP-bd_C"/>
</dbReference>
<dbReference type="NCBIfam" id="NF004837">
    <property type="entry name" value="PRK06187.1"/>
    <property type="match status" value="1"/>
</dbReference>
<evidence type="ECO:0000313" key="5">
    <source>
        <dbReference type="EMBL" id="NEC54948.1"/>
    </source>
</evidence>
<dbReference type="Gene3D" id="3.40.50.12780">
    <property type="entry name" value="N-terminal domain of ligase-like"/>
    <property type="match status" value="1"/>
</dbReference>
<protein>
    <submittedName>
        <fullName evidence="5">Long-chain fatty acid--CoA ligase</fullName>
    </submittedName>
</protein>
<dbReference type="SUPFAM" id="SSF56801">
    <property type="entry name" value="Acetyl-CoA synthetase-like"/>
    <property type="match status" value="1"/>
</dbReference>
<name>A0ABX0BN18_9PSEU</name>
<evidence type="ECO:0000259" key="3">
    <source>
        <dbReference type="Pfam" id="PF00501"/>
    </source>
</evidence>
<proteinExistence type="inferred from homology"/>
<sequence length="498" mass="53328">MASSLAQWIARRGTITPGSVALVAAETGERITYADLERRVAGRAAALRALGVRKGDRVALLGLNSTGYLETLFAVAWLGAITLPINFRLAAAEIEYLLDDARPVVVVHDDTFAALAKEASGARTLVSDSELVQEGRVEPEPAGPDDVAVLMYTSGTTGRPKGAMLTHGNLEANAINVLTSGEGILPSDITLTVAPLFHIGGLALFTLPLLYAGGTVVVAGKFDPQETLALIQREKVTVHFMVPAMWAAMTQVPDFDSYDLSRLRYLLCGGAPCPLPVIEFYEDKGLTFAEGFGMTELSPAALVLESAFVRSHAGSVGRPFLHVEARIVDERDDDVPTGTVGELVLRGPNVFAGYWGLPEASAETLRGGWFHSGDLARCDADGFVTLVDRKKDMIISGGENVYPIEVEQVLHRHPDIADVAVIGAPDPQWGETVVAVVVPAGDSLDGDAVIAYCRERIAAFKCPRRVEVVDELPRNATGKLLKRELRSRYTDSAASVSR</sequence>
<organism evidence="5 6">
    <name type="scientific">Amycolatopsis rubida</name>
    <dbReference type="NCBI Taxonomy" id="112413"/>
    <lineage>
        <taxon>Bacteria</taxon>
        <taxon>Bacillati</taxon>
        <taxon>Actinomycetota</taxon>
        <taxon>Actinomycetes</taxon>
        <taxon>Pseudonocardiales</taxon>
        <taxon>Pseudonocardiaceae</taxon>
        <taxon>Amycolatopsis</taxon>
    </lineage>
</organism>
<gene>
    <name evidence="5" type="ORF">G3I59_04875</name>
</gene>
<accession>A0ABX0BN18</accession>
<dbReference type="GO" id="GO:0016874">
    <property type="term" value="F:ligase activity"/>
    <property type="evidence" value="ECO:0007669"/>
    <property type="project" value="UniProtKB-KW"/>
</dbReference>
<reference evidence="5 6" key="1">
    <citation type="submission" date="2020-01" db="EMBL/GenBank/DDBJ databases">
        <title>Insect and environment-associated Actinomycetes.</title>
        <authorList>
            <person name="Currrie C."/>
            <person name="Chevrette M."/>
            <person name="Carlson C."/>
            <person name="Stubbendieck R."/>
            <person name="Wendt-Pienkowski E."/>
        </authorList>
    </citation>
    <scope>NUCLEOTIDE SEQUENCE [LARGE SCALE GENOMIC DNA]</scope>
    <source>
        <strain evidence="5 6">SID8386</strain>
    </source>
</reference>
<dbReference type="PANTHER" id="PTHR43201">
    <property type="entry name" value="ACYL-COA SYNTHETASE"/>
    <property type="match status" value="1"/>
</dbReference>
<dbReference type="PROSITE" id="PS00455">
    <property type="entry name" value="AMP_BINDING"/>
    <property type="match status" value="1"/>
</dbReference>
<evidence type="ECO:0000313" key="6">
    <source>
        <dbReference type="Proteomes" id="UP000470404"/>
    </source>
</evidence>
<keyword evidence="2 5" id="KW-0436">Ligase</keyword>
<dbReference type="Gene3D" id="3.30.300.30">
    <property type="match status" value="1"/>
</dbReference>
<dbReference type="InterPro" id="IPR042099">
    <property type="entry name" value="ANL_N_sf"/>
</dbReference>
<dbReference type="Pfam" id="PF13193">
    <property type="entry name" value="AMP-binding_C"/>
    <property type="match status" value="1"/>
</dbReference>
<dbReference type="InterPro" id="IPR045851">
    <property type="entry name" value="AMP-bd_C_sf"/>
</dbReference>
<dbReference type="Proteomes" id="UP000470404">
    <property type="component" value="Unassembled WGS sequence"/>
</dbReference>
<keyword evidence="6" id="KW-1185">Reference proteome</keyword>
<dbReference type="InterPro" id="IPR000873">
    <property type="entry name" value="AMP-dep_synth/lig_dom"/>
</dbReference>
<dbReference type="PANTHER" id="PTHR43201:SF5">
    <property type="entry name" value="MEDIUM-CHAIN ACYL-COA LIGASE ACSF2, MITOCHONDRIAL"/>
    <property type="match status" value="1"/>
</dbReference>
<evidence type="ECO:0000256" key="2">
    <source>
        <dbReference type="ARBA" id="ARBA00022598"/>
    </source>
</evidence>
<evidence type="ECO:0000256" key="1">
    <source>
        <dbReference type="ARBA" id="ARBA00006432"/>
    </source>
</evidence>
<feature type="domain" description="AMP-dependent synthetase/ligase" evidence="3">
    <location>
        <begin position="14"/>
        <end position="355"/>
    </location>
</feature>
<dbReference type="InterPro" id="IPR020845">
    <property type="entry name" value="AMP-binding_CS"/>
</dbReference>